<dbReference type="InterPro" id="IPR017871">
    <property type="entry name" value="ABC_transporter-like_CS"/>
</dbReference>
<keyword evidence="3" id="KW-1003">Cell membrane</keyword>
<reference evidence="13" key="1">
    <citation type="submission" date="2016-10" db="EMBL/GenBank/DDBJ databases">
        <authorList>
            <person name="Varghese N."/>
            <person name="Submissions S."/>
        </authorList>
    </citation>
    <scope>NUCLEOTIDE SEQUENCE [LARGE SCALE GENOMIC DNA]</scope>
    <source>
        <strain evidence="13">DSM 21368</strain>
    </source>
</reference>
<dbReference type="PROSITE" id="PS50893">
    <property type="entry name" value="ABC_TRANSPORTER_2"/>
    <property type="match status" value="1"/>
</dbReference>
<dbReference type="SMART" id="SM00382">
    <property type="entry name" value="AAA"/>
    <property type="match status" value="1"/>
</dbReference>
<dbReference type="SUPFAM" id="SSF52540">
    <property type="entry name" value="P-loop containing nucleoside triphosphate hydrolases"/>
    <property type="match status" value="1"/>
</dbReference>
<evidence type="ECO:0000313" key="12">
    <source>
        <dbReference type="EMBL" id="SEE86446.1"/>
    </source>
</evidence>
<evidence type="ECO:0000256" key="7">
    <source>
        <dbReference type="ARBA" id="ARBA00023004"/>
    </source>
</evidence>
<dbReference type="GO" id="GO:0006826">
    <property type="term" value="P:iron ion transport"/>
    <property type="evidence" value="ECO:0007669"/>
    <property type="project" value="UniProtKB-KW"/>
</dbReference>
<dbReference type="GO" id="GO:0005524">
    <property type="term" value="F:ATP binding"/>
    <property type="evidence" value="ECO:0007669"/>
    <property type="project" value="UniProtKB-KW"/>
</dbReference>
<dbReference type="Gene3D" id="3.40.50.300">
    <property type="entry name" value="P-loop containing nucleotide triphosphate hydrolases"/>
    <property type="match status" value="1"/>
</dbReference>
<dbReference type="EMBL" id="FNTX01000002">
    <property type="protein sequence ID" value="SEE86446.1"/>
    <property type="molecule type" value="Genomic_DNA"/>
</dbReference>
<evidence type="ECO:0000256" key="2">
    <source>
        <dbReference type="ARBA" id="ARBA00022448"/>
    </source>
</evidence>
<dbReference type="PROSITE" id="PS00211">
    <property type="entry name" value="ABC_TRANSPORTER_1"/>
    <property type="match status" value="1"/>
</dbReference>
<dbReference type="Proteomes" id="UP000199220">
    <property type="component" value="Unassembled WGS sequence"/>
</dbReference>
<sequence>MTNETMDRTPIDLNPTAQTAARTPAGTQVRVEGLRVGYAHVPVLDGVDLTIPTGAVTAIVGPNGCGKSTLLRAMARVLTPQAGAVVLDGRPVHRMPTKTVARMLGLLPQSNVVPEQLTVRDLVQRGRYPHRGAFARWSPEDQRAVDDALRDTGTTELADRPVDELSGGQQQRAWVAMVLAQRTPVLLLDEPTTYLDLAHRLEILRLLRRLNAERRVTVAMVLHDLDEACRYADHVVAMRDGEVVAAGPPRDVVTPAMVEAVFGVPCTTVPDPVTGTPIVVPLEEEHPGPP</sequence>
<keyword evidence="4" id="KW-0410">Iron transport</keyword>
<feature type="compositionally biased region" description="Basic and acidic residues" evidence="10">
    <location>
        <begin position="1"/>
        <end position="10"/>
    </location>
</feature>
<keyword evidence="6 12" id="KW-0067">ATP-binding</keyword>
<feature type="domain" description="ABC transporter" evidence="11">
    <location>
        <begin position="29"/>
        <end position="265"/>
    </location>
</feature>
<dbReference type="PANTHER" id="PTHR42771:SF2">
    <property type="entry name" value="IRON(3+)-HYDROXAMATE IMPORT ATP-BINDING PROTEIN FHUC"/>
    <property type="match status" value="1"/>
</dbReference>
<keyword evidence="8" id="KW-0406">Ion transport</keyword>
<keyword evidence="2" id="KW-0813">Transport</keyword>
<dbReference type="GO" id="GO:0005886">
    <property type="term" value="C:plasma membrane"/>
    <property type="evidence" value="ECO:0007669"/>
    <property type="project" value="UniProtKB-SubCell"/>
</dbReference>
<dbReference type="InterPro" id="IPR003439">
    <property type="entry name" value="ABC_transporter-like_ATP-bd"/>
</dbReference>
<keyword evidence="7" id="KW-0408">Iron</keyword>
<evidence type="ECO:0000256" key="5">
    <source>
        <dbReference type="ARBA" id="ARBA00022741"/>
    </source>
</evidence>
<keyword evidence="9" id="KW-0472">Membrane</keyword>
<comment type="subcellular location">
    <subcellularLocation>
        <location evidence="1">Cell membrane</location>
        <topology evidence="1">Peripheral membrane protein</topology>
    </subcellularLocation>
</comment>
<dbReference type="STRING" id="648782.SAMN04488554_3260"/>
<evidence type="ECO:0000256" key="10">
    <source>
        <dbReference type="SAM" id="MobiDB-lite"/>
    </source>
</evidence>
<keyword evidence="13" id="KW-1185">Reference proteome</keyword>
<evidence type="ECO:0000259" key="11">
    <source>
        <dbReference type="PROSITE" id="PS50893"/>
    </source>
</evidence>
<dbReference type="FunFam" id="3.40.50.300:FF:000134">
    <property type="entry name" value="Iron-enterobactin ABC transporter ATP-binding protein"/>
    <property type="match status" value="1"/>
</dbReference>
<dbReference type="PANTHER" id="PTHR42771">
    <property type="entry name" value="IRON(3+)-HYDROXAMATE IMPORT ATP-BINDING PROTEIN FHUC"/>
    <property type="match status" value="1"/>
</dbReference>
<keyword evidence="5" id="KW-0547">Nucleotide-binding</keyword>
<evidence type="ECO:0000256" key="6">
    <source>
        <dbReference type="ARBA" id="ARBA00022840"/>
    </source>
</evidence>
<evidence type="ECO:0000313" key="13">
    <source>
        <dbReference type="Proteomes" id="UP000199220"/>
    </source>
</evidence>
<dbReference type="GO" id="GO:0016887">
    <property type="term" value="F:ATP hydrolysis activity"/>
    <property type="evidence" value="ECO:0007669"/>
    <property type="project" value="InterPro"/>
</dbReference>
<feature type="region of interest" description="Disordered" evidence="10">
    <location>
        <begin position="1"/>
        <end position="24"/>
    </location>
</feature>
<organism evidence="12 13">
    <name type="scientific">Ruania alba</name>
    <dbReference type="NCBI Taxonomy" id="648782"/>
    <lineage>
        <taxon>Bacteria</taxon>
        <taxon>Bacillati</taxon>
        <taxon>Actinomycetota</taxon>
        <taxon>Actinomycetes</taxon>
        <taxon>Micrococcales</taxon>
        <taxon>Ruaniaceae</taxon>
        <taxon>Ruania</taxon>
    </lineage>
</organism>
<dbReference type="Pfam" id="PF00005">
    <property type="entry name" value="ABC_tran"/>
    <property type="match status" value="1"/>
</dbReference>
<evidence type="ECO:0000256" key="3">
    <source>
        <dbReference type="ARBA" id="ARBA00022475"/>
    </source>
</evidence>
<dbReference type="InterPro" id="IPR051535">
    <property type="entry name" value="Siderophore_ABC-ATPase"/>
</dbReference>
<dbReference type="InterPro" id="IPR027417">
    <property type="entry name" value="P-loop_NTPase"/>
</dbReference>
<evidence type="ECO:0000256" key="4">
    <source>
        <dbReference type="ARBA" id="ARBA00022496"/>
    </source>
</evidence>
<accession>A0A1H5MAX1</accession>
<name>A0A1H5MAX1_9MICO</name>
<proteinExistence type="predicted"/>
<gene>
    <name evidence="12" type="ORF">SAMN04488554_3260</name>
</gene>
<dbReference type="InterPro" id="IPR003593">
    <property type="entry name" value="AAA+_ATPase"/>
</dbReference>
<evidence type="ECO:0000256" key="9">
    <source>
        <dbReference type="ARBA" id="ARBA00023136"/>
    </source>
</evidence>
<evidence type="ECO:0000256" key="8">
    <source>
        <dbReference type="ARBA" id="ARBA00023065"/>
    </source>
</evidence>
<evidence type="ECO:0000256" key="1">
    <source>
        <dbReference type="ARBA" id="ARBA00004202"/>
    </source>
</evidence>
<dbReference type="CDD" id="cd03214">
    <property type="entry name" value="ABC_Iron-Siderophores_B12_Hemin"/>
    <property type="match status" value="1"/>
</dbReference>
<dbReference type="RefSeq" id="WP_245708907.1">
    <property type="nucleotide sequence ID" value="NZ_FNTX01000002.1"/>
</dbReference>
<dbReference type="AlphaFoldDB" id="A0A1H5MAX1"/>
<protein>
    <submittedName>
        <fullName evidence="12">Iron complex transport system ATP-binding protein</fullName>
    </submittedName>
</protein>